<reference evidence="1" key="1">
    <citation type="submission" date="2006-10" db="EMBL/GenBank/DDBJ databases">
        <authorList>
            <person name="Amadeo P."/>
            <person name="Zhao Q."/>
            <person name="Wortman J."/>
            <person name="Fraser-Liggett C."/>
            <person name="Carlton J."/>
        </authorList>
    </citation>
    <scope>NUCLEOTIDE SEQUENCE</scope>
    <source>
        <strain evidence="1">G3</strain>
    </source>
</reference>
<reference evidence="1" key="2">
    <citation type="journal article" date="2007" name="Science">
        <title>Draft genome sequence of the sexually transmitted pathogen Trichomonas vaginalis.</title>
        <authorList>
            <person name="Carlton J.M."/>
            <person name="Hirt R.P."/>
            <person name="Silva J.C."/>
            <person name="Delcher A.L."/>
            <person name="Schatz M."/>
            <person name="Zhao Q."/>
            <person name="Wortman J.R."/>
            <person name="Bidwell S.L."/>
            <person name="Alsmark U.C.M."/>
            <person name="Besteiro S."/>
            <person name="Sicheritz-Ponten T."/>
            <person name="Noel C.J."/>
            <person name="Dacks J.B."/>
            <person name="Foster P.G."/>
            <person name="Simillion C."/>
            <person name="Van de Peer Y."/>
            <person name="Miranda-Saavedra D."/>
            <person name="Barton G.J."/>
            <person name="Westrop G.D."/>
            <person name="Mueller S."/>
            <person name="Dessi D."/>
            <person name="Fiori P.L."/>
            <person name="Ren Q."/>
            <person name="Paulsen I."/>
            <person name="Zhang H."/>
            <person name="Bastida-Corcuera F.D."/>
            <person name="Simoes-Barbosa A."/>
            <person name="Brown M.T."/>
            <person name="Hayes R.D."/>
            <person name="Mukherjee M."/>
            <person name="Okumura C.Y."/>
            <person name="Schneider R."/>
            <person name="Smith A.J."/>
            <person name="Vanacova S."/>
            <person name="Villalvazo M."/>
            <person name="Haas B.J."/>
            <person name="Pertea M."/>
            <person name="Feldblyum T.V."/>
            <person name="Utterback T.R."/>
            <person name="Shu C.L."/>
            <person name="Osoegawa K."/>
            <person name="de Jong P.J."/>
            <person name="Hrdy I."/>
            <person name="Horvathova L."/>
            <person name="Zubacova Z."/>
            <person name="Dolezal P."/>
            <person name="Malik S.B."/>
            <person name="Logsdon J.M. Jr."/>
            <person name="Henze K."/>
            <person name="Gupta A."/>
            <person name="Wang C.C."/>
            <person name="Dunne R.L."/>
            <person name="Upcroft J.A."/>
            <person name="Upcroft P."/>
            <person name="White O."/>
            <person name="Salzberg S.L."/>
            <person name="Tang P."/>
            <person name="Chiu C.-H."/>
            <person name="Lee Y.-S."/>
            <person name="Embley T.M."/>
            <person name="Coombs G.H."/>
            <person name="Mottram J.C."/>
            <person name="Tachezy J."/>
            <person name="Fraser-Liggett C.M."/>
            <person name="Johnson P.J."/>
        </authorList>
    </citation>
    <scope>NUCLEOTIDE SEQUENCE [LARGE SCALE GENOMIC DNA]</scope>
    <source>
        <strain evidence="1">G3</strain>
    </source>
</reference>
<dbReference type="AlphaFoldDB" id="A2DZ50"/>
<organism evidence="1 2">
    <name type="scientific">Trichomonas vaginalis (strain ATCC PRA-98 / G3)</name>
    <dbReference type="NCBI Taxonomy" id="412133"/>
    <lineage>
        <taxon>Eukaryota</taxon>
        <taxon>Metamonada</taxon>
        <taxon>Parabasalia</taxon>
        <taxon>Trichomonadida</taxon>
        <taxon>Trichomonadidae</taxon>
        <taxon>Trichomonas</taxon>
    </lineage>
</organism>
<dbReference type="InParanoid" id="A2DZ50"/>
<dbReference type="Gene3D" id="1.25.10.10">
    <property type="entry name" value="Leucine-rich Repeat Variant"/>
    <property type="match status" value="1"/>
</dbReference>
<sequence>MDEYKDDEAQKQSKLTNPNECDIENYISMLFQENIYQQITGFHILKQLAKRNPHIFTDQDILRKIMEILKYPQDDLGINSEIQESSLTTRHDLYFEFLETLASTSNEIRDIVFYENDEVINSIFDEISLNPMPQVLKAILGVVYVLCQHNSDFSQYFTENFLENAAELFQLAKTFKTPSEKHYCIQSLLKILPYIFQKFTLENQQVPPFVFEIIIYAFELKESTDVIKLALSSISNIIIVLDGNNCDSLVNPDFIHKALELVTSKNVDIQLNAMICLRNYSSLDDSLVMPLVQFGVLEIDYSQLENDKIQKEYWEMIKNISACSDLDILAAFEASTCFQLILQADYDTVPYFFSNSAAIIVSRILSRDTSFAQRIINNYHTLLDVVLRSIESIRKDDVFPVLKMIYNLIKIINIDPNGFITPLIVEKLQNEDLIEFIEESTDSDNKRVETLAEKILSELPQDQE</sequence>
<name>A2DZ50_TRIV3</name>
<dbReference type="SMR" id="A2DZ50"/>
<dbReference type="Proteomes" id="UP000001542">
    <property type="component" value="Unassembled WGS sequence"/>
</dbReference>
<dbReference type="RefSeq" id="XP_001326549.1">
    <property type="nucleotide sequence ID" value="XM_001326514.1"/>
</dbReference>
<dbReference type="InterPro" id="IPR016024">
    <property type="entry name" value="ARM-type_fold"/>
</dbReference>
<evidence type="ECO:0000313" key="1">
    <source>
        <dbReference type="EMBL" id="EAY14326.1"/>
    </source>
</evidence>
<evidence type="ECO:0000313" key="2">
    <source>
        <dbReference type="Proteomes" id="UP000001542"/>
    </source>
</evidence>
<accession>A2DZ50</accession>
<dbReference type="SUPFAM" id="SSF48371">
    <property type="entry name" value="ARM repeat"/>
    <property type="match status" value="1"/>
</dbReference>
<protein>
    <submittedName>
        <fullName evidence="1">Uncharacterized protein</fullName>
    </submittedName>
</protein>
<dbReference type="VEuPathDB" id="TrichDB:TVAGG3_0504950"/>
<dbReference type="InterPro" id="IPR011989">
    <property type="entry name" value="ARM-like"/>
</dbReference>
<keyword evidence="2" id="KW-1185">Reference proteome</keyword>
<dbReference type="EMBL" id="DS113272">
    <property type="protein sequence ID" value="EAY14326.1"/>
    <property type="molecule type" value="Genomic_DNA"/>
</dbReference>
<gene>
    <name evidence="1" type="ORF">TVAG_026470</name>
</gene>
<dbReference type="VEuPathDB" id="TrichDB:TVAG_026470"/>
<proteinExistence type="predicted"/>
<dbReference type="KEGG" id="tva:4772314"/>